<name>A0ABS8DHA4_9FIRM</name>
<dbReference type="InterPro" id="IPR050129">
    <property type="entry name" value="Zn_alcohol_dh"/>
</dbReference>
<organism evidence="7 8">
    <name type="scientific">Bariatricus massiliensis</name>
    <dbReference type="NCBI Taxonomy" id="1745713"/>
    <lineage>
        <taxon>Bacteria</taxon>
        <taxon>Bacillati</taxon>
        <taxon>Bacillota</taxon>
        <taxon>Clostridia</taxon>
        <taxon>Lachnospirales</taxon>
        <taxon>Lachnospiraceae</taxon>
        <taxon>Bariatricus</taxon>
    </lineage>
</organism>
<dbReference type="Pfam" id="PF00107">
    <property type="entry name" value="ADH_zinc_N"/>
    <property type="match status" value="1"/>
</dbReference>
<evidence type="ECO:0000259" key="5">
    <source>
        <dbReference type="Pfam" id="PF00107"/>
    </source>
</evidence>
<dbReference type="Gene3D" id="3.40.50.720">
    <property type="entry name" value="NAD(P)-binding Rossmann-like Domain"/>
    <property type="match status" value="1"/>
</dbReference>
<accession>A0ABS8DHA4</accession>
<dbReference type="Gene3D" id="3.90.180.10">
    <property type="entry name" value="Medium-chain alcohol dehydrogenases, catalytic domain"/>
    <property type="match status" value="1"/>
</dbReference>
<comment type="similarity">
    <text evidence="4">Belongs to the zinc-containing alcohol dehydrogenase family.</text>
</comment>
<evidence type="ECO:0000256" key="2">
    <source>
        <dbReference type="ARBA" id="ARBA00022833"/>
    </source>
</evidence>
<dbReference type="PROSITE" id="PS00059">
    <property type="entry name" value="ADH_ZINC"/>
    <property type="match status" value="1"/>
</dbReference>
<keyword evidence="2 4" id="KW-0862">Zinc</keyword>
<dbReference type="PANTHER" id="PTHR43401:SF2">
    <property type="entry name" value="L-THREONINE 3-DEHYDROGENASE"/>
    <property type="match status" value="1"/>
</dbReference>
<reference evidence="7 8" key="1">
    <citation type="submission" date="2021-10" db="EMBL/GenBank/DDBJ databases">
        <title>Collection of gut derived symbiotic bacterial strains cultured from healthy donors.</title>
        <authorList>
            <person name="Lin H."/>
            <person name="Littmann E."/>
            <person name="Kohout C."/>
            <person name="Pamer E.G."/>
        </authorList>
    </citation>
    <scope>NUCLEOTIDE SEQUENCE [LARGE SCALE GENOMIC DNA]</scope>
    <source>
        <strain evidence="7 8">DFI.1.165</strain>
    </source>
</reference>
<feature type="domain" description="Alcohol dehydrogenase-like C-terminal" evidence="5">
    <location>
        <begin position="212"/>
        <end position="349"/>
    </location>
</feature>
<dbReference type="InterPro" id="IPR002328">
    <property type="entry name" value="ADH_Zn_CS"/>
</dbReference>
<proteinExistence type="inferred from homology"/>
<dbReference type="SUPFAM" id="SSF50129">
    <property type="entry name" value="GroES-like"/>
    <property type="match status" value="1"/>
</dbReference>
<evidence type="ECO:0000256" key="4">
    <source>
        <dbReference type="RuleBase" id="RU361277"/>
    </source>
</evidence>
<evidence type="ECO:0000259" key="6">
    <source>
        <dbReference type="Pfam" id="PF08240"/>
    </source>
</evidence>
<sequence length="391" mass="43078">MVEKMGKLAVNTGYYGMEIKEYPVPEAREDGLVIKIETFCICGSDQHFVKLKEEHPVGVEGHEFMGRIISMGSRANETLKVYGGDLKVGDRIVVYPHITCGKCDTCRTYGDGVCGVCENDFIYGGVFEQNREMLNHNADVWPHFKGGFSEYCYIFPGTYVWKVPEDMPGEIAALLDPCAVAMRAVEQTMTNIGGLAEGLSTSSRCLVIGAGAISIMTAMILRQMGAQQIIITDFVDKKLENAKEIANVDVALNVSKMTSDERVAKILELTEGGANIVINGANHPSSCVEGLRMVRKLGTYVEIGNAMDFGAGIVSEINIPAVVFEKNAHITSVVANTPSCFDRAFKFLKRYKELPFEKLITHRFTSLEEIIPVMKKMADSDFIKAACTFEE</sequence>
<dbReference type="InterPro" id="IPR036291">
    <property type="entry name" value="NAD(P)-bd_dom_sf"/>
</dbReference>
<keyword evidence="3" id="KW-0560">Oxidoreductase</keyword>
<feature type="domain" description="Alcohol dehydrogenase-like N-terminal" evidence="6">
    <location>
        <begin position="30"/>
        <end position="165"/>
    </location>
</feature>
<dbReference type="Pfam" id="PF08240">
    <property type="entry name" value="ADH_N"/>
    <property type="match status" value="1"/>
</dbReference>
<dbReference type="Proteomes" id="UP001299546">
    <property type="component" value="Unassembled WGS sequence"/>
</dbReference>
<dbReference type="InterPro" id="IPR013154">
    <property type="entry name" value="ADH-like_N"/>
</dbReference>
<evidence type="ECO:0000256" key="3">
    <source>
        <dbReference type="ARBA" id="ARBA00023002"/>
    </source>
</evidence>
<evidence type="ECO:0000313" key="7">
    <source>
        <dbReference type="EMBL" id="MCB7387811.1"/>
    </source>
</evidence>
<dbReference type="EMBL" id="JAJCIS010000006">
    <property type="protein sequence ID" value="MCB7387811.1"/>
    <property type="molecule type" value="Genomic_DNA"/>
</dbReference>
<comment type="cofactor">
    <cofactor evidence="4">
        <name>Zn(2+)</name>
        <dbReference type="ChEBI" id="CHEBI:29105"/>
    </cofactor>
</comment>
<dbReference type="PANTHER" id="PTHR43401">
    <property type="entry name" value="L-THREONINE 3-DEHYDROGENASE"/>
    <property type="match status" value="1"/>
</dbReference>
<gene>
    <name evidence="7" type="ORF">LIZ65_10975</name>
</gene>
<dbReference type="InterPro" id="IPR011032">
    <property type="entry name" value="GroES-like_sf"/>
</dbReference>
<dbReference type="SUPFAM" id="SSF51735">
    <property type="entry name" value="NAD(P)-binding Rossmann-fold domains"/>
    <property type="match status" value="1"/>
</dbReference>
<dbReference type="RefSeq" id="WP_066734806.1">
    <property type="nucleotide sequence ID" value="NZ_JAJCIQ010000007.1"/>
</dbReference>
<protein>
    <submittedName>
        <fullName evidence="7">Alcohol dehydrogenase catalytic domain-containing protein</fullName>
    </submittedName>
</protein>
<keyword evidence="8" id="KW-1185">Reference proteome</keyword>
<comment type="caution">
    <text evidence="7">The sequence shown here is derived from an EMBL/GenBank/DDBJ whole genome shotgun (WGS) entry which is preliminary data.</text>
</comment>
<evidence type="ECO:0000256" key="1">
    <source>
        <dbReference type="ARBA" id="ARBA00022723"/>
    </source>
</evidence>
<keyword evidence="1 4" id="KW-0479">Metal-binding</keyword>
<evidence type="ECO:0000313" key="8">
    <source>
        <dbReference type="Proteomes" id="UP001299546"/>
    </source>
</evidence>
<dbReference type="InterPro" id="IPR013149">
    <property type="entry name" value="ADH-like_C"/>
</dbReference>